<accession>A0A816C2C8</accession>
<dbReference type="EMBL" id="CAJNOR010007440">
    <property type="protein sequence ID" value="CAF1617324.1"/>
    <property type="molecule type" value="Genomic_DNA"/>
</dbReference>
<sequence>MVMSSAQILHFLLYLAIDKDYFRAQTTQLSDHLCSNANVDVTFTLSTSRHSAYDLSSNCSLQKCNVFYSISGTCHSSSTPYFAYLLVDNNNTYYTPGILCSELSNKLPRCMFVIQRKSAELYDPSTGVWTPVENMVYARRSHGTFVLSNGELLMSGGRGDSESMLNSAELCYLD</sequence>
<comment type="caution">
    <text evidence="1">The sequence shown here is derived from an EMBL/GenBank/DDBJ whole genome shotgun (WGS) entry which is preliminary data.</text>
</comment>
<proteinExistence type="predicted"/>
<dbReference type="SUPFAM" id="SSF117281">
    <property type="entry name" value="Kelch motif"/>
    <property type="match status" value="1"/>
</dbReference>
<keyword evidence="2" id="KW-1185">Reference proteome</keyword>
<protein>
    <submittedName>
        <fullName evidence="1">Uncharacterized protein</fullName>
    </submittedName>
</protein>
<dbReference type="InterPro" id="IPR015915">
    <property type="entry name" value="Kelch-typ_b-propeller"/>
</dbReference>
<gene>
    <name evidence="1" type="ORF">XAT740_LOCUS49739</name>
</gene>
<dbReference type="AlphaFoldDB" id="A0A816C2C8"/>
<dbReference type="Proteomes" id="UP000663828">
    <property type="component" value="Unassembled WGS sequence"/>
</dbReference>
<reference evidence="1" key="1">
    <citation type="submission" date="2021-02" db="EMBL/GenBank/DDBJ databases">
        <authorList>
            <person name="Nowell W R."/>
        </authorList>
    </citation>
    <scope>NUCLEOTIDE SEQUENCE</scope>
</reference>
<organism evidence="1 2">
    <name type="scientific">Adineta ricciae</name>
    <name type="common">Rotifer</name>
    <dbReference type="NCBI Taxonomy" id="249248"/>
    <lineage>
        <taxon>Eukaryota</taxon>
        <taxon>Metazoa</taxon>
        <taxon>Spiralia</taxon>
        <taxon>Gnathifera</taxon>
        <taxon>Rotifera</taxon>
        <taxon>Eurotatoria</taxon>
        <taxon>Bdelloidea</taxon>
        <taxon>Adinetida</taxon>
        <taxon>Adinetidae</taxon>
        <taxon>Adineta</taxon>
    </lineage>
</organism>
<evidence type="ECO:0000313" key="1">
    <source>
        <dbReference type="EMBL" id="CAF1617324.1"/>
    </source>
</evidence>
<dbReference type="InterPro" id="IPR037293">
    <property type="entry name" value="Gal_Oxidase_central_sf"/>
</dbReference>
<name>A0A816C2C8_ADIRI</name>
<dbReference type="Gene3D" id="2.130.10.80">
    <property type="entry name" value="Galactose oxidase/kelch, beta-propeller"/>
    <property type="match status" value="1"/>
</dbReference>
<evidence type="ECO:0000313" key="2">
    <source>
        <dbReference type="Proteomes" id="UP000663828"/>
    </source>
</evidence>